<reference evidence="1 2" key="1">
    <citation type="journal article" date="2018" name="Plant J.">
        <title>Genome sequences of Chlorella sorokiniana UTEX 1602 and Micractinium conductrix SAG 241.80: implications to maltose excretion by a green alga.</title>
        <authorList>
            <person name="Arriola M.B."/>
            <person name="Velmurugan N."/>
            <person name="Zhang Y."/>
            <person name="Plunkett M.H."/>
            <person name="Hondzo H."/>
            <person name="Barney B.M."/>
        </authorList>
    </citation>
    <scope>NUCLEOTIDE SEQUENCE [LARGE SCALE GENOMIC DNA]</scope>
    <source>
        <strain evidence="1 2">SAG 241.80</strain>
    </source>
</reference>
<accession>A0A2P6VIV0</accession>
<comment type="caution">
    <text evidence="1">The sequence shown here is derived from an EMBL/GenBank/DDBJ whole genome shotgun (WGS) entry which is preliminary data.</text>
</comment>
<gene>
    <name evidence="1" type="ORF">C2E20_2795</name>
</gene>
<keyword evidence="2" id="KW-1185">Reference proteome</keyword>
<evidence type="ECO:0000313" key="1">
    <source>
        <dbReference type="EMBL" id="PSC74025.1"/>
    </source>
</evidence>
<evidence type="ECO:0000313" key="2">
    <source>
        <dbReference type="Proteomes" id="UP000239649"/>
    </source>
</evidence>
<dbReference type="EMBL" id="LHPF02000005">
    <property type="protein sequence ID" value="PSC74025.1"/>
    <property type="molecule type" value="Genomic_DNA"/>
</dbReference>
<organism evidence="1 2">
    <name type="scientific">Micractinium conductrix</name>
    <dbReference type="NCBI Taxonomy" id="554055"/>
    <lineage>
        <taxon>Eukaryota</taxon>
        <taxon>Viridiplantae</taxon>
        <taxon>Chlorophyta</taxon>
        <taxon>core chlorophytes</taxon>
        <taxon>Trebouxiophyceae</taxon>
        <taxon>Chlorellales</taxon>
        <taxon>Chlorellaceae</taxon>
        <taxon>Chlorella clade</taxon>
        <taxon>Micractinium</taxon>
    </lineage>
</organism>
<dbReference type="AlphaFoldDB" id="A0A2P6VIV0"/>
<dbReference type="Proteomes" id="UP000239649">
    <property type="component" value="Unassembled WGS sequence"/>
</dbReference>
<sequence length="177" mass="19426">MQLQVQLYAPYLSKGEEWRLKLARGERVFLALFNFKLNKKSGSEPLLATTYSSAVWEIPPEQAAEVAQLPTDERPAKRLRPTAVVINGVCSVSQFDVLRPMRQVCDRQAPGTAIHDLTLQPDGSLYCMTCRNPTPGKHVAAVTMCITTNDRRTVEAIAADAVLPPLIGLTAAQGTKH</sequence>
<protein>
    <submittedName>
        <fullName evidence="1">Uncharacterized protein</fullName>
    </submittedName>
</protein>
<name>A0A2P6VIV0_9CHLO</name>
<proteinExistence type="predicted"/>